<dbReference type="Proteomes" id="UP000183047">
    <property type="component" value="Unassembled WGS sequence"/>
</dbReference>
<dbReference type="InterPro" id="IPR000551">
    <property type="entry name" value="MerR-type_HTH_dom"/>
</dbReference>
<organism evidence="5 6">
    <name type="scientific">Butyrivibrio hungatei</name>
    <dbReference type="NCBI Taxonomy" id="185008"/>
    <lineage>
        <taxon>Bacteria</taxon>
        <taxon>Bacillati</taxon>
        <taxon>Bacillota</taxon>
        <taxon>Clostridia</taxon>
        <taxon>Lachnospirales</taxon>
        <taxon>Lachnospiraceae</taxon>
        <taxon>Butyrivibrio</taxon>
    </lineage>
</organism>
<accession>A0A1G5CX74</accession>
<dbReference type="OrthoDB" id="9773308at2"/>
<dbReference type="AlphaFoldDB" id="A0A1G5CX74"/>
<dbReference type="PROSITE" id="PS50937">
    <property type="entry name" value="HTH_MERR_2"/>
    <property type="match status" value="1"/>
</dbReference>
<keyword evidence="1" id="KW-0805">Transcription regulation</keyword>
<dbReference type="SUPFAM" id="SSF46955">
    <property type="entry name" value="Putative DNA-binding domain"/>
    <property type="match status" value="1"/>
</dbReference>
<dbReference type="GO" id="GO:0003700">
    <property type="term" value="F:DNA-binding transcription factor activity"/>
    <property type="evidence" value="ECO:0007669"/>
    <property type="project" value="InterPro"/>
</dbReference>
<dbReference type="InterPro" id="IPR011256">
    <property type="entry name" value="Reg_factor_effector_dom_sf"/>
</dbReference>
<gene>
    <name evidence="5" type="ORF">SAMN02910451_01274</name>
</gene>
<evidence type="ECO:0000256" key="2">
    <source>
        <dbReference type="ARBA" id="ARBA00023125"/>
    </source>
</evidence>
<protein>
    <submittedName>
        <fullName evidence="5">DNA-binding transcriptional regulator, MerR family</fullName>
    </submittedName>
</protein>
<feature type="domain" description="HTH merR-type" evidence="4">
    <location>
        <begin position="15"/>
        <end position="84"/>
    </location>
</feature>
<keyword evidence="6" id="KW-1185">Reference proteome</keyword>
<dbReference type="EMBL" id="FMUR01000007">
    <property type="protein sequence ID" value="SCY07006.1"/>
    <property type="molecule type" value="Genomic_DNA"/>
</dbReference>
<evidence type="ECO:0000256" key="3">
    <source>
        <dbReference type="ARBA" id="ARBA00023163"/>
    </source>
</evidence>
<dbReference type="PANTHER" id="PTHR30204:SF94">
    <property type="entry name" value="HEAVY METAL-DEPENDENT TRANSCRIPTIONAL REGULATOR HI_0293-RELATED"/>
    <property type="match status" value="1"/>
</dbReference>
<reference evidence="6" key="1">
    <citation type="submission" date="2016-10" db="EMBL/GenBank/DDBJ databases">
        <authorList>
            <person name="Varghese N."/>
            <person name="Submissions S."/>
        </authorList>
    </citation>
    <scope>NUCLEOTIDE SEQUENCE [LARGE SCALE GENOMIC DNA]</scope>
    <source>
        <strain evidence="6">XBD2006</strain>
    </source>
</reference>
<dbReference type="PANTHER" id="PTHR30204">
    <property type="entry name" value="REDOX-CYCLING DRUG-SENSING TRANSCRIPTIONAL ACTIVATOR SOXR"/>
    <property type="match status" value="1"/>
</dbReference>
<evidence type="ECO:0000313" key="6">
    <source>
        <dbReference type="Proteomes" id="UP000183047"/>
    </source>
</evidence>
<dbReference type="GO" id="GO:0003677">
    <property type="term" value="F:DNA binding"/>
    <property type="evidence" value="ECO:0007669"/>
    <property type="project" value="UniProtKB-KW"/>
</dbReference>
<evidence type="ECO:0000256" key="1">
    <source>
        <dbReference type="ARBA" id="ARBA00023015"/>
    </source>
</evidence>
<dbReference type="SMART" id="SM00422">
    <property type="entry name" value="HTH_MERR"/>
    <property type="match status" value="1"/>
</dbReference>
<dbReference type="Gene3D" id="1.10.1660.10">
    <property type="match status" value="1"/>
</dbReference>
<dbReference type="RefSeq" id="WP_074461944.1">
    <property type="nucleotide sequence ID" value="NZ_FMUR01000007.1"/>
</dbReference>
<evidence type="ECO:0000313" key="5">
    <source>
        <dbReference type="EMBL" id="SCY07006.1"/>
    </source>
</evidence>
<dbReference type="Gene3D" id="3.20.80.10">
    <property type="entry name" value="Regulatory factor, effector binding domain"/>
    <property type="match status" value="1"/>
</dbReference>
<keyword evidence="3" id="KW-0804">Transcription</keyword>
<dbReference type="InterPro" id="IPR047057">
    <property type="entry name" value="MerR_fam"/>
</dbReference>
<proteinExistence type="predicted"/>
<dbReference type="SUPFAM" id="SSF55136">
    <property type="entry name" value="Probable bacterial effector-binding domain"/>
    <property type="match status" value="1"/>
</dbReference>
<dbReference type="Pfam" id="PF13411">
    <property type="entry name" value="MerR_1"/>
    <property type="match status" value="1"/>
</dbReference>
<keyword evidence="2 5" id="KW-0238">DNA-binding</keyword>
<sequence>MTRFSDYEDEDIEYSLSVSRFAKLCGTTRDTLRYYYEQDILTPRVDPNNGYHYYSASQISSFFFINTMRKAGCSIKDIRTTIHNSSKESISKLVNSKILDMQRELFLINKEISSLHLALWILEKYDMCKPGVPFLDIIPDMSFSSTKVKDKSSSYHAADVAKEISAHLARANSDSSFASFPSGVTIEYKDLIAGNYVYNNIFTLSFLPADNIDTFPLPSRKIIGCYHDHNAEGIDKTYKKMVSYIKRNKLTACSDLFSVSLINIYNKEADHTYFKYLFICVE</sequence>
<name>A0A1G5CX74_9FIRM</name>
<dbReference type="InterPro" id="IPR009061">
    <property type="entry name" value="DNA-bd_dom_put_sf"/>
</dbReference>
<evidence type="ECO:0000259" key="4">
    <source>
        <dbReference type="PROSITE" id="PS50937"/>
    </source>
</evidence>